<dbReference type="InterPro" id="IPR036236">
    <property type="entry name" value="Znf_C2H2_sf"/>
</dbReference>
<feature type="compositionally biased region" description="Polar residues" evidence="6">
    <location>
        <begin position="43"/>
        <end position="55"/>
    </location>
</feature>
<evidence type="ECO:0000256" key="3">
    <source>
        <dbReference type="ARBA" id="ARBA00022771"/>
    </source>
</evidence>
<dbReference type="AlphaFoldDB" id="A0A6A6H8H9"/>
<name>A0A6A6H8H9_VIRVR</name>
<evidence type="ECO:0000313" key="9">
    <source>
        <dbReference type="Proteomes" id="UP000800092"/>
    </source>
</evidence>
<evidence type="ECO:0000256" key="4">
    <source>
        <dbReference type="ARBA" id="ARBA00022833"/>
    </source>
</evidence>
<dbReference type="InterPro" id="IPR051580">
    <property type="entry name" value="ZnF-Chromatin_assoc"/>
</dbReference>
<evidence type="ECO:0000256" key="6">
    <source>
        <dbReference type="SAM" id="MobiDB-lite"/>
    </source>
</evidence>
<accession>A0A6A6H8H9</accession>
<keyword evidence="1" id="KW-0479">Metal-binding</keyword>
<dbReference type="GO" id="GO:0008270">
    <property type="term" value="F:zinc ion binding"/>
    <property type="evidence" value="ECO:0007669"/>
    <property type="project" value="UniProtKB-KW"/>
</dbReference>
<dbReference type="EMBL" id="ML991799">
    <property type="protein sequence ID" value="KAF2234312.1"/>
    <property type="molecule type" value="Genomic_DNA"/>
</dbReference>
<feature type="region of interest" description="Disordered" evidence="6">
    <location>
        <begin position="1"/>
        <end position="73"/>
    </location>
</feature>
<dbReference type="OrthoDB" id="3269380at2759"/>
<feature type="compositionally biased region" description="Polar residues" evidence="6">
    <location>
        <begin position="17"/>
        <end position="33"/>
    </location>
</feature>
<keyword evidence="9" id="KW-1185">Reference proteome</keyword>
<proteinExistence type="predicted"/>
<feature type="compositionally biased region" description="Acidic residues" evidence="6">
    <location>
        <begin position="250"/>
        <end position="261"/>
    </location>
</feature>
<organism evidence="8 9">
    <name type="scientific">Viridothelium virens</name>
    <name type="common">Speckled blister lichen</name>
    <name type="synonym">Trypethelium virens</name>
    <dbReference type="NCBI Taxonomy" id="1048519"/>
    <lineage>
        <taxon>Eukaryota</taxon>
        <taxon>Fungi</taxon>
        <taxon>Dikarya</taxon>
        <taxon>Ascomycota</taxon>
        <taxon>Pezizomycotina</taxon>
        <taxon>Dothideomycetes</taxon>
        <taxon>Dothideomycetes incertae sedis</taxon>
        <taxon>Trypetheliales</taxon>
        <taxon>Trypetheliaceae</taxon>
        <taxon>Viridothelium</taxon>
    </lineage>
</organism>
<feature type="region of interest" description="Disordered" evidence="6">
    <location>
        <begin position="171"/>
        <end position="292"/>
    </location>
</feature>
<dbReference type="PROSITE" id="PS00028">
    <property type="entry name" value="ZINC_FINGER_C2H2_1"/>
    <property type="match status" value="1"/>
</dbReference>
<dbReference type="PANTHER" id="PTHR23057">
    <property type="entry name" value="JUXTAPOSED WITH ANOTHER ZINC FINGER PROTEIN 1"/>
    <property type="match status" value="1"/>
</dbReference>
<feature type="compositionally biased region" description="Polar residues" evidence="6">
    <location>
        <begin position="306"/>
        <end position="351"/>
    </location>
</feature>
<dbReference type="GO" id="GO:0005634">
    <property type="term" value="C:nucleus"/>
    <property type="evidence" value="ECO:0007669"/>
    <property type="project" value="TreeGrafter"/>
</dbReference>
<evidence type="ECO:0000256" key="5">
    <source>
        <dbReference type="PROSITE-ProRule" id="PRU00042"/>
    </source>
</evidence>
<keyword evidence="4" id="KW-0862">Zinc</keyword>
<evidence type="ECO:0000256" key="1">
    <source>
        <dbReference type="ARBA" id="ARBA00022723"/>
    </source>
</evidence>
<protein>
    <recommendedName>
        <fullName evidence="7">C2H2-type domain-containing protein</fullName>
    </recommendedName>
</protein>
<reference evidence="8" key="1">
    <citation type="journal article" date="2020" name="Stud. Mycol.">
        <title>101 Dothideomycetes genomes: a test case for predicting lifestyles and emergence of pathogens.</title>
        <authorList>
            <person name="Haridas S."/>
            <person name="Albert R."/>
            <person name="Binder M."/>
            <person name="Bloem J."/>
            <person name="Labutti K."/>
            <person name="Salamov A."/>
            <person name="Andreopoulos B."/>
            <person name="Baker S."/>
            <person name="Barry K."/>
            <person name="Bills G."/>
            <person name="Bluhm B."/>
            <person name="Cannon C."/>
            <person name="Castanera R."/>
            <person name="Culley D."/>
            <person name="Daum C."/>
            <person name="Ezra D."/>
            <person name="Gonzalez J."/>
            <person name="Henrissat B."/>
            <person name="Kuo A."/>
            <person name="Liang C."/>
            <person name="Lipzen A."/>
            <person name="Lutzoni F."/>
            <person name="Magnuson J."/>
            <person name="Mondo S."/>
            <person name="Nolan M."/>
            <person name="Ohm R."/>
            <person name="Pangilinan J."/>
            <person name="Park H.-J."/>
            <person name="Ramirez L."/>
            <person name="Alfaro M."/>
            <person name="Sun H."/>
            <person name="Tritt A."/>
            <person name="Yoshinaga Y."/>
            <person name="Zwiers L.-H."/>
            <person name="Turgeon B."/>
            <person name="Goodwin S."/>
            <person name="Spatafora J."/>
            <person name="Crous P."/>
            <person name="Grigoriev I."/>
        </authorList>
    </citation>
    <scope>NUCLEOTIDE SEQUENCE</scope>
    <source>
        <strain evidence="8">Tuck. ex Michener</strain>
    </source>
</reference>
<keyword evidence="2" id="KW-0677">Repeat</keyword>
<feature type="compositionally biased region" description="Low complexity" evidence="6">
    <location>
        <begin position="267"/>
        <end position="280"/>
    </location>
</feature>
<dbReference type="InterPro" id="IPR013087">
    <property type="entry name" value="Znf_C2H2_type"/>
</dbReference>
<feature type="domain" description="C2H2-type" evidence="7">
    <location>
        <begin position="460"/>
        <end position="490"/>
    </location>
</feature>
<gene>
    <name evidence="8" type="ORF">EV356DRAFT_446927</name>
</gene>
<dbReference type="Gene3D" id="3.30.160.60">
    <property type="entry name" value="Classic Zinc Finger"/>
    <property type="match status" value="1"/>
</dbReference>
<dbReference type="SUPFAM" id="SSF57667">
    <property type="entry name" value="beta-beta-alpha zinc fingers"/>
    <property type="match status" value="1"/>
</dbReference>
<feature type="region of interest" description="Disordered" evidence="6">
    <location>
        <begin position="306"/>
        <end position="374"/>
    </location>
</feature>
<dbReference type="SMART" id="SM00355">
    <property type="entry name" value="ZnF_C2H2"/>
    <property type="match status" value="3"/>
</dbReference>
<sequence length="595" mass="63330">MAVSTPPIDITPPARFGSSSPRNQTSNLTSALQGASAMPRPSSAISITDGSNRAPSSHAIREDSGPHGLSQYSSGAQPIAMAERPRKESFAGSLVNGSWGGVSVGSWIRDDIYMGGTSPYNFQSPSFHSSSYLPKMEANFMRDYVCCGLQLDSLHELLQHYEQIHAGTAGQMLPRTSHSTQGGAPPGNQDGVPQNGGNLAPQQSSQPEAMNTQYGFNPASNTQPNLNRNFGNQFGTQQNGATGMQGSGIDEVDPLDMEMDDTTSGSQMQQQQNLQQQQQQLPGQNHPPLAPLNMNLANAFQHQGLRTSTPTTPQANQAFSMQNNPTVSSVNTPTLATFQQQNRGTPDSSLPGTPDLPDQDFGNLYGNMGASTQFPQGLDPFNSLSLNNVGAGLDGSEQQFIDQPAKRLYSRTGGQGGQQINGHAATTTELAKLMREQQLAAGIPGAGAGLGFPGEEHKPFRCPVIGCEKAYKNQNGLKYHKQHGHQNQQLKQNEDGTFSIVDPTTSMPYPGTLGMEKEKPYKCEVCHKRYKNLNGLKYHRQHSPPCNPDLKLNASISGAGATSSPGIGGMGINVAGAGLLGMNESMAGMNDSGVF</sequence>
<keyword evidence="3 5" id="KW-0863">Zinc-finger</keyword>
<evidence type="ECO:0000256" key="2">
    <source>
        <dbReference type="ARBA" id="ARBA00022737"/>
    </source>
</evidence>
<dbReference type="PROSITE" id="PS50157">
    <property type="entry name" value="ZINC_FINGER_C2H2_2"/>
    <property type="match status" value="1"/>
</dbReference>
<feature type="compositionally biased region" description="Polar residues" evidence="6">
    <location>
        <begin position="191"/>
        <end position="244"/>
    </location>
</feature>
<dbReference type="Proteomes" id="UP000800092">
    <property type="component" value="Unassembled WGS sequence"/>
</dbReference>
<dbReference type="PANTHER" id="PTHR23057:SF0">
    <property type="entry name" value="JUXTAPOSED WITH ANOTHER ZINC FINGER PROTEIN 1"/>
    <property type="match status" value="1"/>
</dbReference>
<evidence type="ECO:0000313" key="8">
    <source>
        <dbReference type="EMBL" id="KAF2234312.1"/>
    </source>
</evidence>
<evidence type="ECO:0000259" key="7">
    <source>
        <dbReference type="PROSITE" id="PS50157"/>
    </source>
</evidence>